<evidence type="ECO:0000256" key="2">
    <source>
        <dbReference type="ARBA" id="ARBA00023027"/>
    </source>
</evidence>
<evidence type="ECO:0000313" key="4">
    <source>
        <dbReference type="EMBL" id="SUZ67636.1"/>
    </source>
</evidence>
<sequence length="264" mass="28846">MDDAHRMDEARHLVGFASRLLILTGAGVSAESGVPTFRGPDGLWKTRRPEELATPQAFQADPRLVWEWYGLRRERVGACRPNAAHEAIARLTLENGDARLVTQNVDGLHELALEEAVAEECSSDESRARATPIRLHGSLFWTRCTVCDHRTLDRHPVDADSEASLPRCPKCQALLRPDVVWFGEELDPEILESAMEAADTAEVCLVVGTSALVHPAASLPLLTKESGGVVVEVNTEPTPLTEVAQLSLRGRSGEVLPRLLTVEP</sequence>
<dbReference type="InterPro" id="IPR027546">
    <property type="entry name" value="Sirtuin_class_III"/>
</dbReference>
<dbReference type="CDD" id="cd01412">
    <property type="entry name" value="SIRT5_Af1_CobB"/>
    <property type="match status" value="1"/>
</dbReference>
<keyword evidence="1" id="KW-0808">Transferase</keyword>
<proteinExistence type="inferred from homology"/>
<dbReference type="AlphaFoldDB" id="A0A381PKS4"/>
<reference evidence="4" key="1">
    <citation type="submission" date="2018-05" db="EMBL/GenBank/DDBJ databases">
        <authorList>
            <person name="Lanie J.A."/>
            <person name="Ng W.-L."/>
            <person name="Kazmierczak K.M."/>
            <person name="Andrzejewski T.M."/>
            <person name="Davidsen T.M."/>
            <person name="Wayne K.J."/>
            <person name="Tettelin H."/>
            <person name="Glass J.I."/>
            <person name="Rusch D."/>
            <person name="Podicherti R."/>
            <person name="Tsui H.-C.T."/>
            <person name="Winkler M.E."/>
        </authorList>
    </citation>
    <scope>NUCLEOTIDE SEQUENCE</scope>
</reference>
<dbReference type="PANTHER" id="PTHR11085:SF10">
    <property type="entry name" value="NAD-DEPENDENT PROTEIN DEACYLASE SIRTUIN-5, MITOCHONDRIAL-RELATED"/>
    <property type="match status" value="1"/>
</dbReference>
<dbReference type="Gene3D" id="3.30.1600.10">
    <property type="entry name" value="SIR2/SIRT2 'Small Domain"/>
    <property type="match status" value="1"/>
</dbReference>
<evidence type="ECO:0000256" key="1">
    <source>
        <dbReference type="ARBA" id="ARBA00022679"/>
    </source>
</evidence>
<dbReference type="SUPFAM" id="SSF52467">
    <property type="entry name" value="DHS-like NAD/FAD-binding domain"/>
    <property type="match status" value="1"/>
</dbReference>
<dbReference type="GO" id="GO:0036055">
    <property type="term" value="F:protein-succinyllysine desuccinylase activity"/>
    <property type="evidence" value="ECO:0007669"/>
    <property type="project" value="InterPro"/>
</dbReference>
<gene>
    <name evidence="4" type="ORF">METZ01_LOCUS20490</name>
</gene>
<dbReference type="NCBIfam" id="NF001753">
    <property type="entry name" value="PRK00481.1-3"/>
    <property type="match status" value="1"/>
</dbReference>
<dbReference type="HAMAP" id="MF_01121">
    <property type="entry name" value="Sirtuin_ClassIII"/>
    <property type="match status" value="1"/>
</dbReference>
<accession>A0A381PKS4</accession>
<dbReference type="InterPro" id="IPR026590">
    <property type="entry name" value="Ssirtuin_cat_dom"/>
</dbReference>
<dbReference type="InterPro" id="IPR029035">
    <property type="entry name" value="DHS-like_NAD/FAD-binding_dom"/>
</dbReference>
<organism evidence="4">
    <name type="scientific">marine metagenome</name>
    <dbReference type="NCBI Taxonomy" id="408172"/>
    <lineage>
        <taxon>unclassified sequences</taxon>
        <taxon>metagenomes</taxon>
        <taxon>ecological metagenomes</taxon>
    </lineage>
</organism>
<feature type="domain" description="Deacetylase sirtuin-type" evidence="3">
    <location>
        <begin position="1"/>
        <end position="264"/>
    </location>
</feature>
<dbReference type="InterPro" id="IPR050134">
    <property type="entry name" value="NAD-dep_sirtuin_deacylases"/>
</dbReference>
<dbReference type="PROSITE" id="PS50305">
    <property type="entry name" value="SIRTUIN"/>
    <property type="match status" value="1"/>
</dbReference>
<name>A0A381PKS4_9ZZZZ</name>
<dbReference type="Pfam" id="PF02146">
    <property type="entry name" value="SIR2"/>
    <property type="match status" value="1"/>
</dbReference>
<evidence type="ECO:0000259" key="3">
    <source>
        <dbReference type="PROSITE" id="PS50305"/>
    </source>
</evidence>
<dbReference type="InterPro" id="IPR026591">
    <property type="entry name" value="Sirtuin_cat_small_dom_sf"/>
</dbReference>
<protein>
    <recommendedName>
        <fullName evidence="3">Deacetylase sirtuin-type domain-containing protein</fullName>
    </recommendedName>
</protein>
<dbReference type="GO" id="GO:0017136">
    <property type="term" value="F:histone deacetylase activity, NAD-dependent"/>
    <property type="evidence" value="ECO:0007669"/>
    <property type="project" value="TreeGrafter"/>
</dbReference>
<dbReference type="GO" id="GO:0070403">
    <property type="term" value="F:NAD+ binding"/>
    <property type="evidence" value="ECO:0007669"/>
    <property type="project" value="InterPro"/>
</dbReference>
<keyword evidence="2" id="KW-0520">NAD</keyword>
<dbReference type="EMBL" id="UINC01001016">
    <property type="protein sequence ID" value="SUZ67636.1"/>
    <property type="molecule type" value="Genomic_DNA"/>
</dbReference>
<dbReference type="PANTHER" id="PTHR11085">
    <property type="entry name" value="NAD-DEPENDENT PROTEIN DEACYLASE SIRTUIN-5, MITOCHONDRIAL-RELATED"/>
    <property type="match status" value="1"/>
</dbReference>
<dbReference type="InterPro" id="IPR003000">
    <property type="entry name" value="Sirtuin"/>
</dbReference>
<dbReference type="GO" id="GO:0036054">
    <property type="term" value="F:protein-malonyllysine demalonylase activity"/>
    <property type="evidence" value="ECO:0007669"/>
    <property type="project" value="InterPro"/>
</dbReference>
<dbReference type="Gene3D" id="3.40.50.1220">
    <property type="entry name" value="TPP-binding domain"/>
    <property type="match status" value="1"/>
</dbReference>